<dbReference type="GO" id="GO:0003735">
    <property type="term" value="F:structural constituent of ribosome"/>
    <property type="evidence" value="ECO:0007669"/>
    <property type="project" value="InterPro"/>
</dbReference>
<dbReference type="InterPro" id="IPR002222">
    <property type="entry name" value="Ribosomal_uS19"/>
</dbReference>
<name>A0A0U3V6S5_9SPER</name>
<dbReference type="PANTHER" id="PTHR11880:SF8">
    <property type="entry name" value="SMALL RIBOSOMAL SUBUNIT PROTEIN US19M"/>
    <property type="match status" value="1"/>
</dbReference>
<dbReference type="AlphaFoldDB" id="A0A0U3V6S5"/>
<proteinExistence type="inferred from homology"/>
<comment type="subcellular location">
    <subcellularLocation>
        <location evidence="7">Plastid</location>
        <location evidence="7">Chloroplast</location>
    </subcellularLocation>
</comment>
<keyword evidence="3 7" id="KW-0694">RNA-binding</keyword>
<dbReference type="RefSeq" id="YP_009231462.1">
    <property type="nucleotide sequence ID" value="NC_029347.1"/>
</dbReference>
<dbReference type="GO" id="GO:0005763">
    <property type="term" value="C:mitochondrial small ribosomal subunit"/>
    <property type="evidence" value="ECO:0007669"/>
    <property type="project" value="TreeGrafter"/>
</dbReference>
<dbReference type="GeneID" id="26889612"/>
<dbReference type="GO" id="GO:0009507">
    <property type="term" value="C:chloroplast"/>
    <property type="evidence" value="ECO:0007669"/>
    <property type="project" value="UniProtKB-SubCell"/>
</dbReference>
<dbReference type="InterPro" id="IPR023575">
    <property type="entry name" value="Ribosomal_uS19_SF"/>
</dbReference>
<evidence type="ECO:0000256" key="7">
    <source>
        <dbReference type="HAMAP-Rule" id="MF_00531"/>
    </source>
</evidence>
<dbReference type="PIRSF" id="PIRSF002144">
    <property type="entry name" value="Ribosomal_S19"/>
    <property type="match status" value="1"/>
</dbReference>
<organism evidence="10">
    <name type="scientific">Ephedra foeminea</name>
    <dbReference type="NCBI Taxonomy" id="157595"/>
    <lineage>
        <taxon>Eukaryota</taxon>
        <taxon>Viridiplantae</taxon>
        <taxon>Streptophyta</taxon>
        <taxon>Embryophyta</taxon>
        <taxon>Tracheophyta</taxon>
        <taxon>Spermatophyta</taxon>
        <taxon>Gnetopsida</taxon>
        <taxon>Gnetidae</taxon>
        <taxon>Ephedrales</taxon>
        <taxon>Ephedraceae</taxon>
        <taxon>Ephedra</taxon>
    </lineage>
</organism>
<dbReference type="HAMAP" id="MF_00531">
    <property type="entry name" value="Ribosomal_uS19"/>
    <property type="match status" value="1"/>
</dbReference>
<dbReference type="SUPFAM" id="SSF54570">
    <property type="entry name" value="Ribosomal protein S19"/>
    <property type="match status" value="1"/>
</dbReference>
<dbReference type="FunFam" id="3.30.860.10:FF:000001">
    <property type="entry name" value="30S ribosomal protein S19"/>
    <property type="match status" value="1"/>
</dbReference>
<dbReference type="PRINTS" id="PR00975">
    <property type="entry name" value="RIBOSOMALS19"/>
</dbReference>
<evidence type="ECO:0000256" key="6">
    <source>
        <dbReference type="ARBA" id="ARBA00035253"/>
    </source>
</evidence>
<dbReference type="Pfam" id="PF00203">
    <property type="entry name" value="Ribosomal_S19"/>
    <property type="match status" value="1"/>
</dbReference>
<protein>
    <recommendedName>
        <fullName evidence="6 7">Small ribosomal subunit protein uS19c</fullName>
    </recommendedName>
</protein>
<sequence>MKYSRKKKSLKQVFAATHSKKKVFIADHLFKKIEKLDTNIKKKKILLTWSRTSTVVPKMIGYTIAIHNGKEHIPIYITNNMLYHKLGDFVPTRLCPEHPGKDDKKSKKNKKSSR</sequence>
<keyword evidence="5 7" id="KW-0687">Ribonucleoprotein</keyword>
<keyword evidence="4 7" id="KW-0689">Ribosomal protein</keyword>
<keyword evidence="10" id="KW-0934">Plastid</keyword>
<evidence type="ECO:0000256" key="1">
    <source>
        <dbReference type="ARBA" id="ARBA00007345"/>
    </source>
</evidence>
<comment type="function">
    <text evidence="7">Protein S19 forms a complex with S13 that binds strongly to the 16S ribosomal RNA.</text>
</comment>
<dbReference type="NCBIfam" id="TIGR01050">
    <property type="entry name" value="rpsS_bact"/>
    <property type="match status" value="1"/>
</dbReference>
<evidence type="ECO:0000256" key="3">
    <source>
        <dbReference type="ARBA" id="ARBA00022884"/>
    </source>
</evidence>
<keyword evidence="10" id="KW-0150">Chloroplast</keyword>
<feature type="compositionally biased region" description="Basic and acidic residues" evidence="9">
    <location>
        <begin position="95"/>
        <end position="105"/>
    </location>
</feature>
<comment type="similarity">
    <text evidence="1 7 8">Belongs to the universal ribosomal protein uS19 family.</text>
</comment>
<dbReference type="GO" id="GO:0019843">
    <property type="term" value="F:rRNA binding"/>
    <property type="evidence" value="ECO:0007669"/>
    <property type="project" value="UniProtKB-UniRule"/>
</dbReference>
<evidence type="ECO:0000256" key="2">
    <source>
        <dbReference type="ARBA" id="ARBA00022730"/>
    </source>
</evidence>
<evidence type="ECO:0000256" key="9">
    <source>
        <dbReference type="SAM" id="MobiDB-lite"/>
    </source>
</evidence>
<dbReference type="PANTHER" id="PTHR11880">
    <property type="entry name" value="RIBOSOMAL PROTEIN S19P FAMILY MEMBER"/>
    <property type="match status" value="1"/>
</dbReference>
<evidence type="ECO:0000256" key="8">
    <source>
        <dbReference type="RuleBase" id="RU003485"/>
    </source>
</evidence>
<evidence type="ECO:0000256" key="4">
    <source>
        <dbReference type="ARBA" id="ARBA00022980"/>
    </source>
</evidence>
<dbReference type="Gene3D" id="3.30.860.10">
    <property type="entry name" value="30s Ribosomal Protein S19, Chain A"/>
    <property type="match status" value="1"/>
</dbReference>
<geneLocation type="chloroplast" evidence="10"/>
<feature type="region of interest" description="Disordered" evidence="9">
    <location>
        <begin position="94"/>
        <end position="114"/>
    </location>
</feature>
<reference evidence="10" key="1">
    <citation type="journal article" date="2015" name="Mitochondrial DNA">
        <title>The chloroplast genome of Ephedra foeminea (Ephedraceae, Gnetales), an entomophilous gymnosperm endemic to the Mediterranean area.</title>
        <authorList>
            <person name="Hou C."/>
            <person name="Wikstrom N."/>
            <person name="Rydin C."/>
        </authorList>
    </citation>
    <scope>NUCLEOTIDE SEQUENCE</scope>
</reference>
<evidence type="ECO:0000256" key="5">
    <source>
        <dbReference type="ARBA" id="ARBA00023274"/>
    </source>
</evidence>
<gene>
    <name evidence="7 10" type="primary">rps19</name>
</gene>
<dbReference type="GO" id="GO:0006412">
    <property type="term" value="P:translation"/>
    <property type="evidence" value="ECO:0007669"/>
    <property type="project" value="UniProtKB-UniRule"/>
</dbReference>
<keyword evidence="2 7" id="KW-0699">rRNA-binding</keyword>
<dbReference type="GO" id="GO:0000028">
    <property type="term" value="P:ribosomal small subunit assembly"/>
    <property type="evidence" value="ECO:0007669"/>
    <property type="project" value="TreeGrafter"/>
</dbReference>
<evidence type="ECO:0000313" key="10">
    <source>
        <dbReference type="EMBL" id="ALV90177.1"/>
    </source>
</evidence>
<dbReference type="EMBL" id="KT934791">
    <property type="protein sequence ID" value="ALV90177.1"/>
    <property type="molecule type" value="Genomic_DNA"/>
</dbReference>
<dbReference type="InterPro" id="IPR005732">
    <property type="entry name" value="Ribosomal_uS19_bac-type"/>
</dbReference>
<accession>A0A0U3V6S5</accession>